<gene>
    <name evidence="3" type="ORF">EXM22_05370</name>
</gene>
<protein>
    <submittedName>
        <fullName evidence="3">Hpt domain-containing protein</fullName>
    </submittedName>
</protein>
<keyword evidence="4" id="KW-1185">Reference proteome</keyword>
<feature type="modified residue" description="Phosphohistidine" evidence="1">
    <location>
        <position position="58"/>
    </location>
</feature>
<evidence type="ECO:0000313" key="4">
    <source>
        <dbReference type="Proteomes" id="UP000324209"/>
    </source>
</evidence>
<organism evidence="3 4">
    <name type="scientific">Oceanispirochaeta crateris</name>
    <dbReference type="NCBI Taxonomy" id="2518645"/>
    <lineage>
        <taxon>Bacteria</taxon>
        <taxon>Pseudomonadati</taxon>
        <taxon>Spirochaetota</taxon>
        <taxon>Spirochaetia</taxon>
        <taxon>Spirochaetales</taxon>
        <taxon>Spirochaetaceae</taxon>
        <taxon>Oceanispirochaeta</taxon>
    </lineage>
</organism>
<keyword evidence="1" id="KW-0597">Phosphoprotein</keyword>
<dbReference type="Gene3D" id="1.20.120.160">
    <property type="entry name" value="HPT domain"/>
    <property type="match status" value="1"/>
</dbReference>
<dbReference type="GO" id="GO:0000160">
    <property type="term" value="P:phosphorelay signal transduction system"/>
    <property type="evidence" value="ECO:0007669"/>
    <property type="project" value="InterPro"/>
</dbReference>
<sequence length="119" mass="13506">MSDFEIFKMTNLLHYTDDDRELASEMIRMALQDMPEFLKKTEDCLVHQKMEEAGQFLHKIKGISGVIGAEKVHVMSCECELSVKTNSNDLNVLNLVRNLGLAIDQFCEENDVQILAGTQ</sequence>
<evidence type="ECO:0000259" key="2">
    <source>
        <dbReference type="PROSITE" id="PS50894"/>
    </source>
</evidence>
<dbReference type="EMBL" id="CP036150">
    <property type="protein sequence ID" value="QEN07446.1"/>
    <property type="molecule type" value="Genomic_DNA"/>
</dbReference>
<dbReference type="OrthoDB" id="5459433at2"/>
<accession>A0A5C1QLN0</accession>
<feature type="domain" description="HPt" evidence="2">
    <location>
        <begin position="19"/>
        <end position="113"/>
    </location>
</feature>
<dbReference type="Pfam" id="PF01627">
    <property type="entry name" value="Hpt"/>
    <property type="match status" value="1"/>
</dbReference>
<dbReference type="SUPFAM" id="SSF47226">
    <property type="entry name" value="Histidine-containing phosphotransfer domain, HPT domain"/>
    <property type="match status" value="1"/>
</dbReference>
<dbReference type="Proteomes" id="UP000324209">
    <property type="component" value="Chromosome"/>
</dbReference>
<dbReference type="InterPro" id="IPR036641">
    <property type="entry name" value="HPT_dom_sf"/>
</dbReference>
<proteinExistence type="predicted"/>
<reference evidence="3 4" key="1">
    <citation type="submission" date="2019-02" db="EMBL/GenBank/DDBJ databases">
        <title>Complete Genome Sequence and Methylome Analysis of free living Spirochaetas.</title>
        <authorList>
            <person name="Fomenkov A."/>
            <person name="Dubinina G."/>
            <person name="Leshcheva N."/>
            <person name="Mikheeva N."/>
            <person name="Grabovich M."/>
            <person name="Vincze T."/>
            <person name="Roberts R.J."/>
        </authorList>
    </citation>
    <scope>NUCLEOTIDE SEQUENCE [LARGE SCALE GENOMIC DNA]</scope>
    <source>
        <strain evidence="3 4">K2</strain>
    </source>
</reference>
<dbReference type="PROSITE" id="PS50894">
    <property type="entry name" value="HPT"/>
    <property type="match status" value="1"/>
</dbReference>
<dbReference type="GO" id="GO:0004672">
    <property type="term" value="F:protein kinase activity"/>
    <property type="evidence" value="ECO:0007669"/>
    <property type="project" value="UniProtKB-ARBA"/>
</dbReference>
<evidence type="ECO:0000313" key="3">
    <source>
        <dbReference type="EMBL" id="QEN07446.1"/>
    </source>
</evidence>
<name>A0A5C1QLN0_9SPIO</name>
<dbReference type="AlphaFoldDB" id="A0A5C1QLN0"/>
<dbReference type="KEGG" id="ock:EXM22_05370"/>
<dbReference type="RefSeq" id="WP_149485526.1">
    <property type="nucleotide sequence ID" value="NZ_CP036150.1"/>
</dbReference>
<evidence type="ECO:0000256" key="1">
    <source>
        <dbReference type="PROSITE-ProRule" id="PRU00110"/>
    </source>
</evidence>
<dbReference type="InterPro" id="IPR008207">
    <property type="entry name" value="Sig_transdc_His_kin_Hpt_dom"/>
</dbReference>